<dbReference type="PANTHER" id="PTHR46233:SF3">
    <property type="entry name" value="HYDROXYACYLGLUTATHIONE HYDROLASE GLOC"/>
    <property type="match status" value="1"/>
</dbReference>
<keyword evidence="7" id="KW-1185">Reference proteome</keyword>
<evidence type="ECO:0000313" key="6">
    <source>
        <dbReference type="EMBL" id="MEQ2557488.1"/>
    </source>
</evidence>
<keyword evidence="3" id="KW-0378">Hydrolase</keyword>
<dbReference type="SUPFAM" id="SSF56281">
    <property type="entry name" value="Metallo-hydrolase/oxidoreductase"/>
    <property type="match status" value="1"/>
</dbReference>
<gene>
    <name evidence="6" type="ORF">WMO43_06365</name>
</gene>
<accession>A0ABV1HCP1</accession>
<dbReference type="SMART" id="SM00849">
    <property type="entry name" value="Lactamase_B"/>
    <property type="match status" value="1"/>
</dbReference>
<dbReference type="RefSeq" id="WP_353530649.1">
    <property type="nucleotide sequence ID" value="NZ_JBBMEX010000005.1"/>
</dbReference>
<proteinExistence type="predicted"/>
<dbReference type="EMBL" id="JBBMEX010000005">
    <property type="protein sequence ID" value="MEQ2557488.1"/>
    <property type="molecule type" value="Genomic_DNA"/>
</dbReference>
<dbReference type="Pfam" id="PF00753">
    <property type="entry name" value="Lactamase_B"/>
    <property type="match status" value="1"/>
</dbReference>
<comment type="caution">
    <text evidence="6">The sequence shown here is derived from an EMBL/GenBank/DDBJ whole genome shotgun (WGS) entry which is preliminary data.</text>
</comment>
<keyword evidence="4" id="KW-0862">Zinc</keyword>
<evidence type="ECO:0000259" key="5">
    <source>
        <dbReference type="SMART" id="SM00849"/>
    </source>
</evidence>
<evidence type="ECO:0000313" key="7">
    <source>
        <dbReference type="Proteomes" id="UP001454489"/>
    </source>
</evidence>
<name>A0ABV1HCP1_9FIRM</name>
<evidence type="ECO:0000256" key="4">
    <source>
        <dbReference type="ARBA" id="ARBA00022833"/>
    </source>
</evidence>
<dbReference type="PANTHER" id="PTHR46233">
    <property type="entry name" value="HYDROXYACYLGLUTATHIONE HYDROLASE GLOC"/>
    <property type="match status" value="1"/>
</dbReference>
<protein>
    <submittedName>
        <fullName evidence="6">MBL fold metallo-hydrolase</fullName>
    </submittedName>
</protein>
<organism evidence="6 7">
    <name type="scientific">Maccoyibacter intestinihominis</name>
    <dbReference type="NCBI Taxonomy" id="3133499"/>
    <lineage>
        <taxon>Bacteria</taxon>
        <taxon>Bacillati</taxon>
        <taxon>Bacillota</taxon>
        <taxon>Clostridia</taxon>
        <taxon>Lachnospirales</taxon>
        <taxon>Lachnospiraceae</taxon>
        <taxon>Maccoyibacter</taxon>
    </lineage>
</organism>
<sequence>MADLKVRHLVVGAVATNCYIAENRKTKEALIIDPGDNAVRIEQIIKEDGVVPVAVLLTHGHFDHAMAAQEVAEQYGIKIYAHETEKETLETPQINLSGMIGRTLTFHADCYVKDGAILNLAGFEIRVLHTPGHTQGGVCYYIEEEKALFSGDTLFCQSVGRTDFPTGKSSTLIHSIQDKLMPLPDDTMVYTGHEDMTTIGMERKYNPFL</sequence>
<comment type="cofactor">
    <cofactor evidence="1">
        <name>Zn(2+)</name>
        <dbReference type="ChEBI" id="CHEBI:29105"/>
    </cofactor>
</comment>
<evidence type="ECO:0000256" key="3">
    <source>
        <dbReference type="ARBA" id="ARBA00022801"/>
    </source>
</evidence>
<dbReference type="Proteomes" id="UP001454489">
    <property type="component" value="Unassembled WGS sequence"/>
</dbReference>
<dbReference type="Gene3D" id="3.60.15.10">
    <property type="entry name" value="Ribonuclease Z/Hydroxyacylglutathione hydrolase-like"/>
    <property type="match status" value="1"/>
</dbReference>
<feature type="domain" description="Metallo-beta-lactamase" evidence="5">
    <location>
        <begin position="15"/>
        <end position="193"/>
    </location>
</feature>
<dbReference type="InterPro" id="IPR036866">
    <property type="entry name" value="RibonucZ/Hydroxyglut_hydro"/>
</dbReference>
<keyword evidence="2" id="KW-0479">Metal-binding</keyword>
<dbReference type="InterPro" id="IPR001279">
    <property type="entry name" value="Metallo-B-lactamas"/>
</dbReference>
<evidence type="ECO:0000256" key="1">
    <source>
        <dbReference type="ARBA" id="ARBA00001947"/>
    </source>
</evidence>
<reference evidence="6 7" key="1">
    <citation type="submission" date="2024-03" db="EMBL/GenBank/DDBJ databases">
        <title>Human intestinal bacterial collection.</title>
        <authorList>
            <person name="Pauvert C."/>
            <person name="Hitch T.C.A."/>
            <person name="Clavel T."/>
        </authorList>
    </citation>
    <scope>NUCLEOTIDE SEQUENCE [LARGE SCALE GENOMIC DNA]</scope>
    <source>
        <strain evidence="6 7">CLA-AA-H185</strain>
    </source>
</reference>
<dbReference type="InterPro" id="IPR051453">
    <property type="entry name" value="MBL_Glyoxalase_II"/>
</dbReference>
<dbReference type="CDD" id="cd06262">
    <property type="entry name" value="metallo-hydrolase-like_MBL-fold"/>
    <property type="match status" value="1"/>
</dbReference>
<evidence type="ECO:0000256" key="2">
    <source>
        <dbReference type="ARBA" id="ARBA00022723"/>
    </source>
</evidence>